<name>A0ABY3CDB7_9GAMM</name>
<evidence type="ECO:0000313" key="2">
    <source>
        <dbReference type="Proteomes" id="UP000733744"/>
    </source>
</evidence>
<proteinExistence type="predicted"/>
<dbReference type="Proteomes" id="UP000733744">
    <property type="component" value="Unassembled WGS sequence"/>
</dbReference>
<reference evidence="1 2" key="1">
    <citation type="journal article" date="2019" name="Antonie Van Leeuwenhoek">
        <title>Description of 'Ca. Methylobacter oryzae' KRF1, a novel species from the environmentally important Methylobacter clade 2.</title>
        <authorList>
            <person name="Khatri K."/>
            <person name="Mohite J.A."/>
            <person name="Pandit P.S."/>
            <person name="Bahulikar R."/>
            <person name="Rahalkar M.C."/>
        </authorList>
    </citation>
    <scope>NUCLEOTIDE SEQUENCE [LARGE SCALE GENOMIC DNA]</scope>
    <source>
        <strain evidence="1 2">KRF1</strain>
    </source>
</reference>
<evidence type="ECO:0000313" key="1">
    <source>
        <dbReference type="EMBL" id="TRW97127.1"/>
    </source>
</evidence>
<accession>A0ABY3CDB7</accession>
<organism evidence="1 2">
    <name type="scientific">Candidatus Methylobacter oryzae</name>
    <dbReference type="NCBI Taxonomy" id="2497749"/>
    <lineage>
        <taxon>Bacteria</taxon>
        <taxon>Pseudomonadati</taxon>
        <taxon>Pseudomonadota</taxon>
        <taxon>Gammaproteobacteria</taxon>
        <taxon>Methylococcales</taxon>
        <taxon>Methylococcaceae</taxon>
        <taxon>Methylobacter</taxon>
    </lineage>
</organism>
<protein>
    <submittedName>
        <fullName evidence="1">Uncharacterized protein</fullName>
    </submittedName>
</protein>
<gene>
    <name evidence="1" type="ORF">EKO24_007930</name>
</gene>
<sequence>MTDSNDDLWPDLTGEPTVKAPLLILREQAAKLGAKTSNLIEAEVTAYPTPDGQLSIRFILKAPALNGYEYVLLTIRQPVDLYPVSLTEDFFGDTVKNEQEFKHFLGELFKSDRTVQIISSLIAQSKHAA</sequence>
<comment type="caution">
    <text evidence="1">The sequence shown here is derived from an EMBL/GenBank/DDBJ whole genome shotgun (WGS) entry which is preliminary data.</text>
</comment>
<keyword evidence="2" id="KW-1185">Reference proteome</keyword>
<dbReference type="RefSeq" id="WP_127026723.1">
    <property type="nucleotide sequence ID" value="NZ_RYFG02000075.1"/>
</dbReference>
<dbReference type="EMBL" id="RYFG02000075">
    <property type="protein sequence ID" value="TRW97127.1"/>
    <property type="molecule type" value="Genomic_DNA"/>
</dbReference>